<dbReference type="EMBL" id="JAULSR010000002">
    <property type="protein sequence ID" value="KAK0630294.1"/>
    <property type="molecule type" value="Genomic_DNA"/>
</dbReference>
<proteinExistence type="predicted"/>
<gene>
    <name evidence="1" type="ORF">B0T17DRAFT_218041</name>
</gene>
<comment type="caution">
    <text evidence="1">The sequence shown here is derived from an EMBL/GenBank/DDBJ whole genome shotgun (WGS) entry which is preliminary data.</text>
</comment>
<reference evidence="1" key="1">
    <citation type="submission" date="2023-06" db="EMBL/GenBank/DDBJ databases">
        <title>Genome-scale phylogeny and comparative genomics of the fungal order Sordariales.</title>
        <authorList>
            <consortium name="Lawrence Berkeley National Laboratory"/>
            <person name="Hensen N."/>
            <person name="Bonometti L."/>
            <person name="Westerberg I."/>
            <person name="Brannstrom I.O."/>
            <person name="Guillou S."/>
            <person name="Cros-Aarteil S."/>
            <person name="Calhoun S."/>
            <person name="Haridas S."/>
            <person name="Kuo A."/>
            <person name="Mondo S."/>
            <person name="Pangilinan J."/>
            <person name="Riley R."/>
            <person name="LaButti K."/>
            <person name="Andreopoulos B."/>
            <person name="Lipzen A."/>
            <person name="Chen C."/>
            <person name="Yanf M."/>
            <person name="Daum C."/>
            <person name="Ng V."/>
            <person name="Clum A."/>
            <person name="Steindorff A."/>
            <person name="Ohm R."/>
            <person name="Martin F."/>
            <person name="Silar P."/>
            <person name="Natvig D."/>
            <person name="Lalanne C."/>
            <person name="Gautier V."/>
            <person name="Ament-velasquez S.L."/>
            <person name="Kruys A."/>
            <person name="Hutchinson M.I."/>
            <person name="Powell A.J."/>
            <person name="Barry K."/>
            <person name="Miller A.N."/>
            <person name="Grigoriev I.V."/>
            <person name="Debuchy R."/>
            <person name="Gladieux P."/>
            <person name="Thoren M.H."/>
            <person name="Johannesson H."/>
        </authorList>
    </citation>
    <scope>NUCLEOTIDE SEQUENCE</scope>
    <source>
        <strain evidence="1">SMH3391-2</strain>
    </source>
</reference>
<organism evidence="1 2">
    <name type="scientific">Bombardia bombarda</name>
    <dbReference type="NCBI Taxonomy" id="252184"/>
    <lineage>
        <taxon>Eukaryota</taxon>
        <taxon>Fungi</taxon>
        <taxon>Dikarya</taxon>
        <taxon>Ascomycota</taxon>
        <taxon>Pezizomycotina</taxon>
        <taxon>Sordariomycetes</taxon>
        <taxon>Sordariomycetidae</taxon>
        <taxon>Sordariales</taxon>
        <taxon>Lasiosphaeriaceae</taxon>
        <taxon>Bombardia</taxon>
    </lineage>
</organism>
<keyword evidence="2" id="KW-1185">Reference proteome</keyword>
<evidence type="ECO:0000313" key="1">
    <source>
        <dbReference type="EMBL" id="KAK0630294.1"/>
    </source>
</evidence>
<protein>
    <submittedName>
        <fullName evidence="1">Uncharacterized protein</fullName>
    </submittedName>
</protein>
<dbReference type="Proteomes" id="UP001174934">
    <property type="component" value="Unassembled WGS sequence"/>
</dbReference>
<sequence length="214" mass="24290">MRWFLRQGQRAFIPLLRGSVVWFWTEEKRREGIYAYDHRDRLSTDELDYWTGLDWNRIGLESITLWRLLPGAVALFTCHIAIITINTEDLYIGVSIDETQHNTAISEQCSVVEDETGWGRVIRVAELVAPAACIATRRDARDAFWLGNVKDHIHTAQAHATLELTSVVPAWWLRQGVTVGDSCVLLRRAASKAASLFLVSHQLMWEAKTAACVV</sequence>
<evidence type="ECO:0000313" key="2">
    <source>
        <dbReference type="Proteomes" id="UP001174934"/>
    </source>
</evidence>
<name>A0AA39XAE7_9PEZI</name>
<accession>A0AA39XAE7</accession>
<dbReference type="AlphaFoldDB" id="A0AA39XAE7"/>